<evidence type="ECO:0000313" key="18">
    <source>
        <dbReference type="EMBL" id="CAE6049710.1"/>
    </source>
</evidence>
<keyword evidence="12" id="KW-0809">Transit peptide</keyword>
<keyword evidence="7" id="KW-0934">Plastid</keyword>
<comment type="similarity">
    <text evidence="5 17">Belongs to the ALG6/ALG8 glucosyltransferase family.</text>
</comment>
<keyword evidence="10 17" id="KW-0812">Transmembrane</keyword>
<evidence type="ECO:0000256" key="4">
    <source>
        <dbReference type="ARBA" id="ARBA00006975"/>
    </source>
</evidence>
<evidence type="ECO:0000256" key="17">
    <source>
        <dbReference type="RuleBase" id="RU363110"/>
    </source>
</evidence>
<dbReference type="InterPro" id="IPR037124">
    <property type="entry name" value="Chaperonin_GroES_sf"/>
</dbReference>
<dbReference type="GO" id="GO:0005524">
    <property type="term" value="F:ATP binding"/>
    <property type="evidence" value="ECO:0007669"/>
    <property type="project" value="InterPro"/>
</dbReference>
<dbReference type="InterPro" id="IPR020818">
    <property type="entry name" value="Chaperonin_GroES"/>
</dbReference>
<organism evidence="18 19">
    <name type="scientific">Arabidopsis arenosa</name>
    <name type="common">Sand rock-cress</name>
    <name type="synonym">Cardaminopsis arenosa</name>
    <dbReference type="NCBI Taxonomy" id="38785"/>
    <lineage>
        <taxon>Eukaryota</taxon>
        <taxon>Viridiplantae</taxon>
        <taxon>Streptophyta</taxon>
        <taxon>Embryophyta</taxon>
        <taxon>Tracheophyta</taxon>
        <taxon>Spermatophyta</taxon>
        <taxon>Magnoliopsida</taxon>
        <taxon>eudicotyledons</taxon>
        <taxon>Gunneridae</taxon>
        <taxon>Pentapetalae</taxon>
        <taxon>rosids</taxon>
        <taxon>malvids</taxon>
        <taxon>Brassicales</taxon>
        <taxon>Brassicaceae</taxon>
        <taxon>Camelineae</taxon>
        <taxon>Arabidopsis</taxon>
    </lineage>
</organism>
<feature type="transmembrane region" description="Helical" evidence="17">
    <location>
        <begin position="12"/>
        <end position="30"/>
    </location>
</feature>
<dbReference type="SMART" id="SM00883">
    <property type="entry name" value="Cpn10"/>
    <property type="match status" value="1"/>
</dbReference>
<dbReference type="GO" id="GO:0044183">
    <property type="term" value="F:protein folding chaperone"/>
    <property type="evidence" value="ECO:0007669"/>
    <property type="project" value="InterPro"/>
</dbReference>
<reference evidence="18" key="1">
    <citation type="submission" date="2021-01" db="EMBL/GenBank/DDBJ databases">
        <authorList>
            <person name="Bezrukov I."/>
        </authorList>
    </citation>
    <scope>NUCLEOTIDE SEQUENCE</scope>
</reference>
<dbReference type="GO" id="GO:0009507">
    <property type="term" value="C:chloroplast"/>
    <property type="evidence" value="ECO:0007669"/>
    <property type="project" value="UniProtKB-SubCell"/>
</dbReference>
<sequence length="587" mass="66689">MDHRENNDRRLLMWFFAVATAVKLLLIPSYRSTDFEVHRNWLAITNSLPLTKWYFDETSQWTLDYPPFFAYFERLLSIFARLVDPRIVDLQSGLDYSSESVIYFQRISVIVSDLCLLYGVYRLTRKLEPMKRNLICAMVIWSPGLLIVDHIHFQYNGFLLGWLLLSISFLQEGRDLLGGFLFAVLLCFKHLFAVAAPVYFVYLLRHYCWSGLVTGFRRLVTIGAVVVAVFAAAYGPFIYHGQIQQVISRMFPFGRGLCHAYWAPNFWVFYIILDKGLAFLLRKLGFEIQIPSASFTGGLVGDSSPFAVLPQITPLTTFAMVLLAISPCLIKAWKKPHPGLVARWIAYAYTCGFLFGWHVHEKASLHFTIPLAIVAVQSLEDAKHYFLVSIVSCYSLFPLLYEPQEYPIKVLLLLLHSTVMWLGFVAQYTNNNKAQKNNGESKSKFRIGCFEKSYLMGLVIVEIVSQFLHPYFLANHTLLGSRRGCLRIKAISTKWEPTKVVPQGDRVLVRLEDLPMKSSGGVLLPKAAVKFERYLTGEVISVGSEVGQQVGPGKKVLFSDVSAYEVDLGTDARHCFCKESDLLALVE</sequence>
<feature type="transmembrane region" description="Helical" evidence="17">
    <location>
        <begin position="220"/>
        <end position="239"/>
    </location>
</feature>
<evidence type="ECO:0000256" key="11">
    <source>
        <dbReference type="ARBA" id="ARBA00022824"/>
    </source>
</evidence>
<keyword evidence="11 17" id="KW-0256">Endoplasmic reticulum</keyword>
<feature type="transmembrane region" description="Helical" evidence="17">
    <location>
        <begin position="154"/>
        <end position="170"/>
    </location>
</feature>
<dbReference type="InterPro" id="IPR011032">
    <property type="entry name" value="GroES-like_sf"/>
</dbReference>
<name>A0A8S2A8Y9_ARAAE</name>
<dbReference type="InterPro" id="IPR004856">
    <property type="entry name" value="Glyco_trans_ALG6/ALG8"/>
</dbReference>
<proteinExistence type="inferred from homology"/>
<keyword evidence="8 17" id="KW-0328">Glycosyltransferase</keyword>
<dbReference type="PANTHER" id="PTHR12413:SF2">
    <property type="entry name" value="DOLICHYL PYROPHOSPHATE GLC1MAN9GLCNAC2 ALPHA-1,3-GLUCOSYLTRANSFERASE-RELATED"/>
    <property type="match status" value="1"/>
</dbReference>
<evidence type="ECO:0000256" key="6">
    <source>
        <dbReference type="ARBA" id="ARBA00022528"/>
    </source>
</evidence>
<evidence type="ECO:0000313" key="19">
    <source>
        <dbReference type="Proteomes" id="UP000682877"/>
    </source>
</evidence>
<feature type="transmembrane region" description="Helical" evidence="17">
    <location>
        <begin position="408"/>
        <end position="428"/>
    </location>
</feature>
<feature type="transmembrane region" description="Helical" evidence="17">
    <location>
        <begin position="340"/>
        <end position="359"/>
    </location>
</feature>
<evidence type="ECO:0000256" key="10">
    <source>
        <dbReference type="ARBA" id="ARBA00022692"/>
    </source>
</evidence>
<evidence type="ECO:0000256" key="8">
    <source>
        <dbReference type="ARBA" id="ARBA00022676"/>
    </source>
</evidence>
<evidence type="ECO:0000256" key="3">
    <source>
        <dbReference type="ARBA" id="ARBA00004922"/>
    </source>
</evidence>
<keyword evidence="15" id="KW-0143">Chaperone</keyword>
<evidence type="ECO:0000256" key="5">
    <source>
        <dbReference type="ARBA" id="ARBA00008715"/>
    </source>
</evidence>
<dbReference type="Gene3D" id="2.30.33.40">
    <property type="entry name" value="GroES chaperonin"/>
    <property type="match status" value="1"/>
</dbReference>
<dbReference type="EC" id="2.4.1.-" evidence="17"/>
<evidence type="ECO:0000256" key="9">
    <source>
        <dbReference type="ARBA" id="ARBA00022679"/>
    </source>
</evidence>
<comment type="similarity">
    <text evidence="4">Belongs to the GroES chaperonin family.</text>
</comment>
<comment type="pathway">
    <text evidence="3 17">Protein modification; protein glycosylation.</text>
</comment>
<evidence type="ECO:0000256" key="1">
    <source>
        <dbReference type="ARBA" id="ARBA00004229"/>
    </source>
</evidence>
<dbReference type="PANTHER" id="PTHR12413">
    <property type="entry name" value="DOLICHYL GLYCOSYLTRANSFERASE"/>
    <property type="match status" value="1"/>
</dbReference>
<comment type="subcellular location">
    <subcellularLocation>
        <location evidence="2 17">Endoplasmic reticulum membrane</location>
        <topology evidence="2 17">Multi-pass membrane protein</topology>
    </subcellularLocation>
    <subcellularLocation>
        <location evidence="1">Plastid</location>
        <location evidence="1">Chloroplast</location>
    </subcellularLocation>
</comment>
<dbReference type="AlphaFoldDB" id="A0A8S2A8Y9"/>
<evidence type="ECO:0000256" key="15">
    <source>
        <dbReference type="ARBA" id="ARBA00023186"/>
    </source>
</evidence>
<dbReference type="Pfam" id="PF03155">
    <property type="entry name" value="Alg6_Alg8"/>
    <property type="match status" value="1"/>
</dbReference>
<keyword evidence="13 17" id="KW-1133">Transmembrane helix</keyword>
<evidence type="ECO:0000256" key="12">
    <source>
        <dbReference type="ARBA" id="ARBA00022946"/>
    </source>
</evidence>
<gene>
    <name evidence="18" type="ORF">AARE701A_LOCUS11418</name>
</gene>
<accession>A0A8S2A8Y9</accession>
<dbReference type="Pfam" id="PF00166">
    <property type="entry name" value="Cpn10"/>
    <property type="match status" value="1"/>
</dbReference>
<keyword evidence="9 17" id="KW-0808">Transferase</keyword>
<dbReference type="SUPFAM" id="SSF50129">
    <property type="entry name" value="GroES-like"/>
    <property type="match status" value="1"/>
</dbReference>
<feature type="transmembrane region" description="Helical" evidence="17">
    <location>
        <begin position="102"/>
        <end position="121"/>
    </location>
</feature>
<dbReference type="EMBL" id="LR999454">
    <property type="protein sequence ID" value="CAE6049710.1"/>
    <property type="molecule type" value="Genomic_DNA"/>
</dbReference>
<feature type="transmembrane region" description="Helical" evidence="17">
    <location>
        <begin position="177"/>
        <end position="200"/>
    </location>
</feature>
<dbReference type="GO" id="GO:0005789">
    <property type="term" value="C:endoplasmic reticulum membrane"/>
    <property type="evidence" value="ECO:0007669"/>
    <property type="project" value="UniProtKB-SubCell"/>
</dbReference>
<feature type="transmembrane region" description="Helical" evidence="17">
    <location>
        <begin position="133"/>
        <end position="148"/>
    </location>
</feature>
<dbReference type="FunFam" id="2.30.33.40:FF:000008">
    <property type="entry name" value="10 kDa chaperonin"/>
    <property type="match status" value="1"/>
</dbReference>
<dbReference type="GO" id="GO:0006487">
    <property type="term" value="P:protein N-linked glycosylation"/>
    <property type="evidence" value="ECO:0007669"/>
    <property type="project" value="TreeGrafter"/>
</dbReference>
<comment type="function">
    <text evidence="16">Functions as a co-chaperone for protein folding in chloroplasts.</text>
</comment>
<dbReference type="GO" id="GO:0042283">
    <property type="term" value="F:dolichyl pyrophosphate Glc1Man9GlcNAc2 alpha-1,3-glucosyltransferase activity"/>
    <property type="evidence" value="ECO:0007669"/>
    <property type="project" value="TreeGrafter"/>
</dbReference>
<keyword evidence="6" id="KW-0150">Chloroplast</keyword>
<evidence type="ECO:0000256" key="7">
    <source>
        <dbReference type="ARBA" id="ARBA00022640"/>
    </source>
</evidence>
<protein>
    <recommendedName>
        <fullName evidence="17">Alpha-1,3-glucosyltransferase</fullName>
        <ecNumber evidence="17">2.4.1.-</ecNumber>
    </recommendedName>
</protein>
<feature type="transmembrane region" description="Helical" evidence="17">
    <location>
        <begin position="260"/>
        <end position="281"/>
    </location>
</feature>
<dbReference type="Proteomes" id="UP000682877">
    <property type="component" value="Chromosome 4"/>
</dbReference>
<keyword evidence="19" id="KW-1185">Reference proteome</keyword>
<evidence type="ECO:0000256" key="14">
    <source>
        <dbReference type="ARBA" id="ARBA00023136"/>
    </source>
</evidence>
<feature type="transmembrane region" description="Helical" evidence="17">
    <location>
        <begin position="312"/>
        <end position="333"/>
    </location>
</feature>
<evidence type="ECO:0000256" key="16">
    <source>
        <dbReference type="ARBA" id="ARBA00055769"/>
    </source>
</evidence>
<keyword evidence="14 17" id="KW-0472">Membrane</keyword>
<dbReference type="CDD" id="cd00320">
    <property type="entry name" value="cpn10"/>
    <property type="match status" value="1"/>
</dbReference>
<evidence type="ECO:0000256" key="13">
    <source>
        <dbReference type="ARBA" id="ARBA00022989"/>
    </source>
</evidence>
<evidence type="ECO:0000256" key="2">
    <source>
        <dbReference type="ARBA" id="ARBA00004477"/>
    </source>
</evidence>